<evidence type="ECO:0000256" key="1">
    <source>
        <dbReference type="SAM" id="SignalP"/>
    </source>
</evidence>
<feature type="chain" id="PRO_5026079747" evidence="1">
    <location>
        <begin position="23"/>
        <end position="93"/>
    </location>
</feature>
<sequence>MAKFAFFAAILLVIGAVQLAQAEDVPQDFAPFDPTEGSGFVNTTLEESWVEIYPPTTCLPLNKMKYTVLSRLNVPSSPCCNEADKKEGLDLYP</sequence>
<accession>A0A6G0QRM0</accession>
<proteinExistence type="predicted"/>
<evidence type="ECO:0000313" key="3">
    <source>
        <dbReference type="Proteomes" id="UP000486351"/>
    </source>
</evidence>
<name>A0A6G0QRM0_9STRA</name>
<protein>
    <submittedName>
        <fullName evidence="2">Uncharacterized protein</fullName>
    </submittedName>
</protein>
<keyword evidence="1" id="KW-0732">Signal</keyword>
<dbReference type="EMBL" id="QXFY01002343">
    <property type="protein sequence ID" value="KAE9298912.1"/>
    <property type="molecule type" value="Genomic_DNA"/>
</dbReference>
<feature type="signal peptide" evidence="1">
    <location>
        <begin position="1"/>
        <end position="22"/>
    </location>
</feature>
<reference evidence="2 3" key="1">
    <citation type="submission" date="2018-09" db="EMBL/GenBank/DDBJ databases">
        <title>Genomic investigation of the strawberry pathogen Phytophthora fragariae indicates pathogenicity is determined by transcriptional variation in three key races.</title>
        <authorList>
            <person name="Adams T.M."/>
            <person name="Armitage A.D."/>
            <person name="Sobczyk M.K."/>
            <person name="Bates H.J."/>
            <person name="Dunwell J.M."/>
            <person name="Nellist C.F."/>
            <person name="Harrison R.J."/>
        </authorList>
    </citation>
    <scope>NUCLEOTIDE SEQUENCE [LARGE SCALE GENOMIC DNA]</scope>
    <source>
        <strain evidence="2 3">NOV-77</strain>
    </source>
</reference>
<dbReference type="AlphaFoldDB" id="A0A6G0QRM0"/>
<dbReference type="Proteomes" id="UP000486351">
    <property type="component" value="Unassembled WGS sequence"/>
</dbReference>
<gene>
    <name evidence="2" type="ORF">PF008_g23379</name>
</gene>
<comment type="caution">
    <text evidence="2">The sequence shown here is derived from an EMBL/GenBank/DDBJ whole genome shotgun (WGS) entry which is preliminary data.</text>
</comment>
<evidence type="ECO:0000313" key="2">
    <source>
        <dbReference type="EMBL" id="KAE9298912.1"/>
    </source>
</evidence>
<organism evidence="2 3">
    <name type="scientific">Phytophthora fragariae</name>
    <dbReference type="NCBI Taxonomy" id="53985"/>
    <lineage>
        <taxon>Eukaryota</taxon>
        <taxon>Sar</taxon>
        <taxon>Stramenopiles</taxon>
        <taxon>Oomycota</taxon>
        <taxon>Peronosporomycetes</taxon>
        <taxon>Peronosporales</taxon>
        <taxon>Peronosporaceae</taxon>
        <taxon>Phytophthora</taxon>
    </lineage>
</organism>